<feature type="chain" id="PRO_5046170663" evidence="1">
    <location>
        <begin position="26"/>
        <end position="202"/>
    </location>
</feature>
<dbReference type="InterPro" id="IPR025500">
    <property type="entry name" value="DUF4390"/>
</dbReference>
<evidence type="ECO:0000313" key="2">
    <source>
        <dbReference type="EMBL" id="RZT76446.1"/>
    </source>
</evidence>
<feature type="signal peptide" evidence="1">
    <location>
        <begin position="1"/>
        <end position="25"/>
    </location>
</feature>
<dbReference type="RefSeq" id="WP_130459640.1">
    <property type="nucleotide sequence ID" value="NZ_SHKM01000002.1"/>
</dbReference>
<evidence type="ECO:0000256" key="1">
    <source>
        <dbReference type="SAM" id="SignalP"/>
    </source>
</evidence>
<gene>
    <name evidence="2" type="ORF">EV678_2323</name>
</gene>
<accession>A0ABY0IMK3</accession>
<dbReference type="EMBL" id="SHKM01000002">
    <property type="protein sequence ID" value="RZT76446.1"/>
    <property type="molecule type" value="Genomic_DNA"/>
</dbReference>
<dbReference type="Pfam" id="PF14334">
    <property type="entry name" value="DUF4390"/>
    <property type="match status" value="1"/>
</dbReference>
<sequence length="202" mass="23329">MTASTMRCWKRPLKLLAICWLCLWAALGAASEVEVRNPQLTPGDDGYTLSADFAFEFNSRLEEAVTRGVVLNFLVEFELTRVRWYWLDDKVASRSQTLRLSYNALTRQYRLSSGALHQNFSSLEEALRILSRLRHWTVLDKSVALRPGETYQASLRLRLDPSQLPKPFQLTALANREWNLASDWLNWPFSVPREEPLREGAK</sequence>
<name>A0ABY0IMK3_9RHOO</name>
<comment type="caution">
    <text evidence="2">The sequence shown here is derived from an EMBL/GenBank/DDBJ whole genome shotgun (WGS) entry which is preliminary data.</text>
</comment>
<evidence type="ECO:0000313" key="3">
    <source>
        <dbReference type="Proteomes" id="UP000292136"/>
    </source>
</evidence>
<organism evidence="2 3">
    <name type="scientific">Azospira oryzae</name>
    <dbReference type="NCBI Taxonomy" id="146939"/>
    <lineage>
        <taxon>Bacteria</taxon>
        <taxon>Pseudomonadati</taxon>
        <taxon>Pseudomonadota</taxon>
        <taxon>Betaproteobacteria</taxon>
        <taxon>Rhodocyclales</taxon>
        <taxon>Rhodocyclaceae</taxon>
        <taxon>Azospira</taxon>
    </lineage>
</organism>
<protein>
    <submittedName>
        <fullName evidence="2">Uncharacterized protein DUF4390</fullName>
    </submittedName>
</protein>
<reference evidence="2 3" key="1">
    <citation type="submission" date="2019-02" db="EMBL/GenBank/DDBJ databases">
        <title>Genomic Encyclopedia of Type Strains, Phase IV (KMG-IV): sequencing the most valuable type-strain genomes for metagenomic binning, comparative biology and taxonomic classification.</title>
        <authorList>
            <person name="Goeker M."/>
        </authorList>
    </citation>
    <scope>NUCLEOTIDE SEQUENCE [LARGE SCALE GENOMIC DNA]</scope>
    <source>
        <strain evidence="2 3">DSM 21223</strain>
    </source>
</reference>
<keyword evidence="3" id="KW-1185">Reference proteome</keyword>
<dbReference type="Proteomes" id="UP000292136">
    <property type="component" value="Unassembled WGS sequence"/>
</dbReference>
<proteinExistence type="predicted"/>
<keyword evidence="1" id="KW-0732">Signal</keyword>